<evidence type="ECO:0000313" key="2">
    <source>
        <dbReference type="EMBL" id="GAA2038994.1"/>
    </source>
</evidence>
<gene>
    <name evidence="2" type="ORF">GCM10009720_19360</name>
</gene>
<keyword evidence="3" id="KW-1185">Reference proteome</keyword>
<dbReference type="RefSeq" id="WP_343958047.1">
    <property type="nucleotide sequence ID" value="NZ_BAAAMN010000041.1"/>
</dbReference>
<evidence type="ECO:0000259" key="1">
    <source>
        <dbReference type="Pfam" id="PF04321"/>
    </source>
</evidence>
<dbReference type="EMBL" id="BAAAMN010000041">
    <property type="protein sequence ID" value="GAA2038994.1"/>
    <property type="molecule type" value="Genomic_DNA"/>
</dbReference>
<accession>A0ABP5G2F6</accession>
<dbReference type="Proteomes" id="UP001501461">
    <property type="component" value="Unassembled WGS sequence"/>
</dbReference>
<dbReference type="Gene3D" id="3.40.50.720">
    <property type="entry name" value="NAD(P)-binding Rossmann-like Domain"/>
    <property type="match status" value="1"/>
</dbReference>
<name>A0ABP5G2F6_9MICC</name>
<dbReference type="InterPro" id="IPR029903">
    <property type="entry name" value="RmlD-like-bd"/>
</dbReference>
<comment type="caution">
    <text evidence="2">The sequence shown here is derived from an EMBL/GenBank/DDBJ whole genome shotgun (WGS) entry which is preliminary data.</text>
</comment>
<reference evidence="3" key="1">
    <citation type="journal article" date="2019" name="Int. J. Syst. Evol. Microbiol.">
        <title>The Global Catalogue of Microorganisms (GCM) 10K type strain sequencing project: providing services to taxonomists for standard genome sequencing and annotation.</title>
        <authorList>
            <consortium name="The Broad Institute Genomics Platform"/>
            <consortium name="The Broad Institute Genome Sequencing Center for Infectious Disease"/>
            <person name="Wu L."/>
            <person name="Ma J."/>
        </authorList>
    </citation>
    <scope>NUCLEOTIDE SEQUENCE [LARGE SCALE GENOMIC DNA]</scope>
    <source>
        <strain evidence="3">JCM 13595</strain>
    </source>
</reference>
<dbReference type="Pfam" id="PF04321">
    <property type="entry name" value="RmlD_sub_bind"/>
    <property type="match status" value="1"/>
</dbReference>
<protein>
    <submittedName>
        <fullName evidence="2">SDR family oxidoreductase</fullName>
    </submittedName>
</protein>
<evidence type="ECO:0000313" key="3">
    <source>
        <dbReference type="Proteomes" id="UP001501461"/>
    </source>
</evidence>
<dbReference type="CDD" id="cd05266">
    <property type="entry name" value="SDR_a4"/>
    <property type="match status" value="1"/>
</dbReference>
<organism evidence="2 3">
    <name type="scientific">Yaniella flava</name>
    <dbReference type="NCBI Taxonomy" id="287930"/>
    <lineage>
        <taxon>Bacteria</taxon>
        <taxon>Bacillati</taxon>
        <taxon>Actinomycetota</taxon>
        <taxon>Actinomycetes</taxon>
        <taxon>Micrococcales</taxon>
        <taxon>Micrococcaceae</taxon>
        <taxon>Yaniella</taxon>
    </lineage>
</organism>
<dbReference type="PANTHER" id="PTHR48079:SF6">
    <property type="entry name" value="NAD(P)-BINDING DOMAIN-CONTAINING PROTEIN-RELATED"/>
    <property type="match status" value="1"/>
</dbReference>
<dbReference type="SUPFAM" id="SSF51735">
    <property type="entry name" value="NAD(P)-binding Rossmann-fold domains"/>
    <property type="match status" value="1"/>
</dbReference>
<proteinExistence type="predicted"/>
<dbReference type="InterPro" id="IPR051783">
    <property type="entry name" value="NAD(P)-dependent_oxidoreduct"/>
</dbReference>
<dbReference type="PANTHER" id="PTHR48079">
    <property type="entry name" value="PROTEIN YEEZ"/>
    <property type="match status" value="1"/>
</dbReference>
<feature type="domain" description="RmlD-like substrate binding" evidence="1">
    <location>
        <begin position="25"/>
        <end position="181"/>
    </location>
</feature>
<dbReference type="InterPro" id="IPR036291">
    <property type="entry name" value="NAD(P)-bd_dom_sf"/>
</dbReference>
<sequence>MPSLQHSEHAQDASSLPQSVLLVGCGKVGTRLGQQLVQTGADVFALRRDTDSLPSTFTTLAIDLLEPIQQTLPYVDAMVITLTPGMQDAAGNSGYLTALQHVAQALSSIPPRVVFVSSTRVFEGYAVDHIVTEDDPPAPGSQRGETLVEGEQLATELFDAHIVRPAGIYGPGRQMLLRKVQQHEPVQYARRTNRIHETDLVNALHYMLTADTPPTVLHAVDQAPATVLGDIVTHLADRLGVEPPPAIEPAETSGKTLSGALLTNLLGTLEYPTFVEGYDQMLERVTHLE</sequence>